<accession>A0A1F5G5S5</accession>
<organism evidence="1 2">
    <name type="scientific">Candidatus Curtissbacteria bacterium RIFCSPHIGHO2_01_FULL_41_11</name>
    <dbReference type="NCBI Taxonomy" id="1797711"/>
    <lineage>
        <taxon>Bacteria</taxon>
        <taxon>Candidatus Curtissiibacteriota</taxon>
    </lineage>
</organism>
<proteinExistence type="predicted"/>
<sequence>MAERPLENSLREGEMGRAGVLVVGLTGAFRGPVILVENLESRKDRAPLKVFLPETVEASCGIRAVRGLLARGVALDRVVRHYSGRILDFLKASKWGQFDPGRARITFDNRSRAEFLKSDQWGFISQTASEEDVRHAQTVFKMLEIDSPQKALSLLGEGNSAAFAAVNFVAESLDWSGEGGAVTYFAQALTRAERTQARVSQTQEELIGIQGPAKVDTGWDGQVPWISVVNCGSSIRIAAGGSQIAVKNNMHMLEMLVGLEPISGEIGIHGVSAGVAFGVCMEQAQWAKRFLAEALLTIKRISKDPS</sequence>
<dbReference type="EMBL" id="MFAZ01000018">
    <property type="protein sequence ID" value="OGD87189.1"/>
    <property type="molecule type" value="Genomic_DNA"/>
</dbReference>
<evidence type="ECO:0000313" key="2">
    <source>
        <dbReference type="Proteomes" id="UP000179102"/>
    </source>
</evidence>
<name>A0A1F5G5S5_9BACT</name>
<dbReference type="AlphaFoldDB" id="A0A1F5G5S5"/>
<gene>
    <name evidence="1" type="ORF">A2870_03505</name>
</gene>
<comment type="caution">
    <text evidence="1">The sequence shown here is derived from an EMBL/GenBank/DDBJ whole genome shotgun (WGS) entry which is preliminary data.</text>
</comment>
<dbReference type="STRING" id="1797711.A2870_03505"/>
<dbReference type="Proteomes" id="UP000179102">
    <property type="component" value="Unassembled WGS sequence"/>
</dbReference>
<evidence type="ECO:0000313" key="1">
    <source>
        <dbReference type="EMBL" id="OGD87189.1"/>
    </source>
</evidence>
<reference evidence="1 2" key="1">
    <citation type="journal article" date="2016" name="Nat. Commun.">
        <title>Thousands of microbial genomes shed light on interconnected biogeochemical processes in an aquifer system.</title>
        <authorList>
            <person name="Anantharaman K."/>
            <person name="Brown C.T."/>
            <person name="Hug L.A."/>
            <person name="Sharon I."/>
            <person name="Castelle C.J."/>
            <person name="Probst A.J."/>
            <person name="Thomas B.C."/>
            <person name="Singh A."/>
            <person name="Wilkins M.J."/>
            <person name="Karaoz U."/>
            <person name="Brodie E.L."/>
            <person name="Williams K.H."/>
            <person name="Hubbard S.S."/>
            <person name="Banfield J.F."/>
        </authorList>
    </citation>
    <scope>NUCLEOTIDE SEQUENCE [LARGE SCALE GENOMIC DNA]</scope>
</reference>
<protein>
    <submittedName>
        <fullName evidence="1">Uncharacterized protein</fullName>
    </submittedName>
</protein>